<proteinExistence type="predicted"/>
<evidence type="ECO:0000256" key="1">
    <source>
        <dbReference type="SAM" id="Phobius"/>
    </source>
</evidence>
<name>M6RIB0_LEPIR</name>
<evidence type="ECO:0000313" key="2">
    <source>
        <dbReference type="EMBL" id="EMO05496.1"/>
    </source>
</evidence>
<feature type="transmembrane region" description="Helical" evidence="1">
    <location>
        <begin position="26"/>
        <end position="44"/>
    </location>
</feature>
<evidence type="ECO:0000313" key="3">
    <source>
        <dbReference type="Proteomes" id="UP000012092"/>
    </source>
</evidence>
<protein>
    <submittedName>
        <fullName evidence="2">Uncharacterized protein</fullName>
    </submittedName>
</protein>
<keyword evidence="1" id="KW-1133">Transmembrane helix</keyword>
<reference evidence="2 3" key="1">
    <citation type="submission" date="2013-01" db="EMBL/GenBank/DDBJ databases">
        <authorList>
            <person name="Harkins D.M."/>
            <person name="Durkin A.S."/>
            <person name="Brinkac L.M."/>
            <person name="Haft D.H."/>
            <person name="Selengut J.D."/>
            <person name="Sanka R."/>
            <person name="DePew J."/>
            <person name="Purushe J."/>
            <person name="Picardeau M."/>
            <person name="Werts C."/>
            <person name="Goarant C."/>
            <person name="Vinetz J.M."/>
            <person name="Sutton G.G."/>
            <person name="Nierman W.C."/>
            <person name="Fouts D.E."/>
        </authorList>
    </citation>
    <scope>NUCLEOTIDE SEQUENCE [LARGE SCALE GENOMIC DNA]</scope>
    <source>
        <strain evidence="2 3">Verdun HP</strain>
    </source>
</reference>
<dbReference type="EMBL" id="AHNZ02000429">
    <property type="protein sequence ID" value="EMO05496.1"/>
    <property type="molecule type" value="Genomic_DNA"/>
</dbReference>
<comment type="caution">
    <text evidence="2">The sequence shown here is derived from an EMBL/GenBank/DDBJ whole genome shotgun (WGS) entry which is preliminary data.</text>
</comment>
<dbReference type="AlphaFoldDB" id="M6RIB0"/>
<accession>M6RIB0</accession>
<keyword evidence="1" id="KW-0812">Transmembrane</keyword>
<feature type="transmembrane region" description="Helical" evidence="1">
    <location>
        <begin position="56"/>
        <end position="76"/>
    </location>
</feature>
<gene>
    <name evidence="2" type="ORF">LEP1GSC116_2787</name>
</gene>
<sequence>MDFFPDLNFLDYLIFVKEVLNRYLEYLYSASIVISFLTGLSGFYKATKNRLNFVRGIFLMSACFLIIGHSKAFSLMTSDPNGILSLEKRVFFPITTDLQFVPLYLPPSTSCIFLVP</sequence>
<organism evidence="2 3">
    <name type="scientific">Leptospira interrogans serovar Icterohaemorrhagiae str. Verdun HP</name>
    <dbReference type="NCBI Taxonomy" id="1049910"/>
    <lineage>
        <taxon>Bacteria</taxon>
        <taxon>Pseudomonadati</taxon>
        <taxon>Spirochaetota</taxon>
        <taxon>Spirochaetia</taxon>
        <taxon>Leptospirales</taxon>
        <taxon>Leptospiraceae</taxon>
        <taxon>Leptospira</taxon>
    </lineage>
</organism>
<keyword evidence="1" id="KW-0472">Membrane</keyword>
<dbReference type="Proteomes" id="UP000012092">
    <property type="component" value="Unassembled WGS sequence"/>
</dbReference>